<keyword evidence="2" id="KW-1185">Reference proteome</keyword>
<dbReference type="Proteomes" id="UP001060215">
    <property type="component" value="Chromosome 1"/>
</dbReference>
<protein>
    <submittedName>
        <fullName evidence="1">Uncharacterized protein</fullName>
    </submittedName>
</protein>
<proteinExistence type="predicted"/>
<comment type="caution">
    <text evidence="1">The sequence shown here is derived from an EMBL/GenBank/DDBJ whole genome shotgun (WGS) entry which is preliminary data.</text>
</comment>
<name>A0ACC0J6J0_9ERIC</name>
<gene>
    <name evidence="1" type="ORF">LOK49_LG01G04002</name>
</gene>
<accession>A0ACC0J6J0</accession>
<reference evidence="1 2" key="1">
    <citation type="journal article" date="2022" name="Plant J.">
        <title>Chromosome-level genome of Camellia lanceoleosa provides a valuable resource for understanding genome evolution and self-incompatibility.</title>
        <authorList>
            <person name="Gong W."/>
            <person name="Xiao S."/>
            <person name="Wang L."/>
            <person name="Liao Z."/>
            <person name="Chang Y."/>
            <person name="Mo W."/>
            <person name="Hu G."/>
            <person name="Li W."/>
            <person name="Zhao G."/>
            <person name="Zhu H."/>
            <person name="Hu X."/>
            <person name="Ji K."/>
            <person name="Xiang X."/>
            <person name="Song Q."/>
            <person name="Yuan D."/>
            <person name="Jin S."/>
            <person name="Zhang L."/>
        </authorList>
    </citation>
    <scope>NUCLEOTIDE SEQUENCE [LARGE SCALE GENOMIC DNA]</scope>
    <source>
        <strain evidence="1">SQ_2022a</strain>
    </source>
</reference>
<organism evidence="1 2">
    <name type="scientific">Camellia lanceoleosa</name>
    <dbReference type="NCBI Taxonomy" id="1840588"/>
    <lineage>
        <taxon>Eukaryota</taxon>
        <taxon>Viridiplantae</taxon>
        <taxon>Streptophyta</taxon>
        <taxon>Embryophyta</taxon>
        <taxon>Tracheophyta</taxon>
        <taxon>Spermatophyta</taxon>
        <taxon>Magnoliopsida</taxon>
        <taxon>eudicotyledons</taxon>
        <taxon>Gunneridae</taxon>
        <taxon>Pentapetalae</taxon>
        <taxon>asterids</taxon>
        <taxon>Ericales</taxon>
        <taxon>Theaceae</taxon>
        <taxon>Camellia</taxon>
    </lineage>
</organism>
<evidence type="ECO:0000313" key="2">
    <source>
        <dbReference type="Proteomes" id="UP001060215"/>
    </source>
</evidence>
<dbReference type="EMBL" id="CM045758">
    <property type="protein sequence ID" value="KAI8032835.1"/>
    <property type="molecule type" value="Genomic_DNA"/>
</dbReference>
<evidence type="ECO:0000313" key="1">
    <source>
        <dbReference type="EMBL" id="KAI8032835.1"/>
    </source>
</evidence>
<sequence length="41" mass="4700">MCSKKSPLEALLIQEVSEIKALFILAPKLLSIYHHLNHKKN</sequence>